<dbReference type="Proteomes" id="UP001141552">
    <property type="component" value="Unassembled WGS sequence"/>
</dbReference>
<comment type="function">
    <text evidence="6">Subunit of the oligosaccharyl transferase (OST) complex that catalyzes the initial transfer of a defined glycan (Glc(3)Man(9)GlcNAc(2) in eukaryotes) from the lipid carrier dolichol-pyrophosphate to an asparagine residue within an Asn-X-Ser/Thr consensus motif in nascent polypeptide chains, the first step in protein N-glycosylation. N-glycosylation occurs cotranslationally and the complex associates with the Sec61 complex at the channel-forming translocon complex that mediates protein translocation across the endoplasmic reticulum (ER). All subunits are required for a maximal enzyme activity.</text>
</comment>
<dbReference type="Pfam" id="PF05251">
    <property type="entry name" value="Ost5"/>
    <property type="match status" value="1"/>
</dbReference>
<keyword evidence="8" id="KW-1185">Reference proteome</keyword>
<dbReference type="AlphaFoldDB" id="A0A9Q0FGM6"/>
<keyword evidence="5 6" id="KW-0472">Membrane</keyword>
<organism evidence="7 8">
    <name type="scientific">Turnera subulata</name>
    <dbReference type="NCBI Taxonomy" id="218843"/>
    <lineage>
        <taxon>Eukaryota</taxon>
        <taxon>Viridiplantae</taxon>
        <taxon>Streptophyta</taxon>
        <taxon>Embryophyta</taxon>
        <taxon>Tracheophyta</taxon>
        <taxon>Spermatophyta</taxon>
        <taxon>Magnoliopsida</taxon>
        <taxon>eudicotyledons</taxon>
        <taxon>Gunneridae</taxon>
        <taxon>Pentapetalae</taxon>
        <taxon>rosids</taxon>
        <taxon>fabids</taxon>
        <taxon>Malpighiales</taxon>
        <taxon>Passifloraceae</taxon>
        <taxon>Turnera</taxon>
    </lineage>
</organism>
<name>A0A9Q0FGM6_9ROSI</name>
<reference evidence="7" key="2">
    <citation type="journal article" date="2023" name="Plants (Basel)">
        <title>Annotation of the Turnera subulata (Passifloraceae) Draft Genome Reveals the S-Locus Evolved after the Divergence of Turneroideae from Passifloroideae in a Stepwise Manner.</title>
        <authorList>
            <person name="Henning P.M."/>
            <person name="Roalson E.H."/>
            <person name="Mir W."/>
            <person name="McCubbin A.G."/>
            <person name="Shore J.S."/>
        </authorList>
    </citation>
    <scope>NUCLEOTIDE SEQUENCE</scope>
    <source>
        <strain evidence="7">F60SS</strain>
    </source>
</reference>
<comment type="similarity">
    <text evidence="2 6">Belongs to the OST5 family.</text>
</comment>
<keyword evidence="4 6" id="KW-1133">Transmembrane helix</keyword>
<proteinExistence type="inferred from homology"/>
<dbReference type="GO" id="GO:0006487">
    <property type="term" value="P:protein N-linked glycosylation"/>
    <property type="evidence" value="ECO:0007669"/>
    <property type="project" value="UniProtKB-UniRule"/>
</dbReference>
<evidence type="ECO:0000256" key="3">
    <source>
        <dbReference type="ARBA" id="ARBA00022692"/>
    </source>
</evidence>
<evidence type="ECO:0000256" key="2">
    <source>
        <dbReference type="ARBA" id="ARBA00009825"/>
    </source>
</evidence>
<comment type="caution">
    <text evidence="7">The sequence shown here is derived from an EMBL/GenBank/DDBJ whole genome shotgun (WGS) entry which is preliminary data.</text>
</comment>
<comment type="subcellular location">
    <subcellularLocation>
        <location evidence="1 6">Membrane</location>
        <topology evidence="1 6">Multi-pass membrane protein</topology>
    </subcellularLocation>
</comment>
<feature type="transmembrane region" description="Helical" evidence="6">
    <location>
        <begin position="35"/>
        <end position="54"/>
    </location>
</feature>
<dbReference type="PANTHER" id="PTHR13636">
    <property type="entry name" value="TRANSMEMBRANE PROTEIN 258"/>
    <property type="match status" value="1"/>
</dbReference>
<evidence type="ECO:0000313" key="7">
    <source>
        <dbReference type="EMBL" id="KAJ4831113.1"/>
    </source>
</evidence>
<keyword evidence="3 6" id="KW-0812">Transmembrane</keyword>
<dbReference type="EMBL" id="JAKUCV010005450">
    <property type="protein sequence ID" value="KAJ4831113.1"/>
    <property type="molecule type" value="Genomic_DNA"/>
</dbReference>
<evidence type="ECO:0000256" key="1">
    <source>
        <dbReference type="ARBA" id="ARBA00004141"/>
    </source>
</evidence>
<accession>A0A9Q0FGM6</accession>
<evidence type="ECO:0000313" key="8">
    <source>
        <dbReference type="Proteomes" id="UP001141552"/>
    </source>
</evidence>
<reference evidence="7" key="1">
    <citation type="submission" date="2022-02" db="EMBL/GenBank/DDBJ databases">
        <authorList>
            <person name="Henning P.M."/>
            <person name="McCubbin A.G."/>
            <person name="Shore J.S."/>
        </authorList>
    </citation>
    <scope>NUCLEOTIDE SEQUENCE</scope>
    <source>
        <strain evidence="7">F60SS</strain>
        <tissue evidence="7">Leaves</tissue>
    </source>
</reference>
<evidence type="ECO:0000256" key="5">
    <source>
        <dbReference type="ARBA" id="ARBA00023136"/>
    </source>
</evidence>
<sequence length="55" mass="5838">MLAIGLIVTASFFIYEATSSRKTRSLAKELTTGAVASFFLGFGSLFLLLASGVYV</sequence>
<dbReference type="OrthoDB" id="18408at2759"/>
<gene>
    <name evidence="7" type="ORF">Tsubulata_010627</name>
</gene>
<evidence type="ECO:0000256" key="4">
    <source>
        <dbReference type="ARBA" id="ARBA00022989"/>
    </source>
</evidence>
<dbReference type="GO" id="GO:0008250">
    <property type="term" value="C:oligosaccharyltransferase complex"/>
    <property type="evidence" value="ECO:0007669"/>
    <property type="project" value="UniProtKB-UniRule"/>
</dbReference>
<comment type="caution">
    <text evidence="6">Lacks conserved residue(s) required for the propagation of feature annotation.</text>
</comment>
<comment type="subunit">
    <text evidence="6">Component of the oligosaccharyltransferase (OST) complex.</text>
</comment>
<protein>
    <recommendedName>
        <fullName evidence="6">Dolichyl-diphosphooligosaccharide-protein glycosyltransferase subunit OST5</fullName>
    </recommendedName>
</protein>
<dbReference type="InterPro" id="IPR007915">
    <property type="entry name" value="TMEM258/Ost5"/>
</dbReference>
<evidence type="ECO:0000256" key="6">
    <source>
        <dbReference type="RuleBase" id="RU367008"/>
    </source>
</evidence>